<reference evidence="3" key="1">
    <citation type="journal article" date="2019" name="Int. J. Syst. Evol. Microbiol.">
        <title>The Global Catalogue of Microorganisms (GCM) 10K type strain sequencing project: providing services to taxonomists for standard genome sequencing and annotation.</title>
        <authorList>
            <consortium name="The Broad Institute Genomics Platform"/>
            <consortium name="The Broad Institute Genome Sequencing Center for Infectious Disease"/>
            <person name="Wu L."/>
            <person name="Ma J."/>
        </authorList>
    </citation>
    <scope>NUCLEOTIDE SEQUENCE [LARGE SCALE GENOMIC DNA]</scope>
    <source>
        <strain evidence="3">KACC 14249</strain>
    </source>
</reference>
<proteinExistence type="predicted"/>
<evidence type="ECO:0000313" key="2">
    <source>
        <dbReference type="EMBL" id="MFC6009169.1"/>
    </source>
</evidence>
<keyword evidence="3" id="KW-1185">Reference proteome</keyword>
<feature type="region of interest" description="Disordered" evidence="1">
    <location>
        <begin position="43"/>
        <end position="68"/>
    </location>
</feature>
<protein>
    <submittedName>
        <fullName evidence="2">Uncharacterized protein</fullName>
    </submittedName>
</protein>
<name>A0ABW1JJ46_9ACTN</name>
<evidence type="ECO:0000313" key="3">
    <source>
        <dbReference type="Proteomes" id="UP001596189"/>
    </source>
</evidence>
<dbReference type="Proteomes" id="UP001596189">
    <property type="component" value="Unassembled WGS sequence"/>
</dbReference>
<dbReference type="RefSeq" id="WP_345717695.1">
    <property type="nucleotide sequence ID" value="NZ_BAABFP010000007.1"/>
</dbReference>
<accession>A0ABW1JJ46</accession>
<comment type="caution">
    <text evidence="2">The sequence shown here is derived from an EMBL/GenBank/DDBJ whole genome shotgun (WGS) entry which is preliminary data.</text>
</comment>
<evidence type="ECO:0000256" key="1">
    <source>
        <dbReference type="SAM" id="MobiDB-lite"/>
    </source>
</evidence>
<dbReference type="EMBL" id="JBHSRD010000008">
    <property type="protein sequence ID" value="MFC6009169.1"/>
    <property type="molecule type" value="Genomic_DNA"/>
</dbReference>
<gene>
    <name evidence="2" type="ORF">ACFQDO_18705</name>
</gene>
<sequence>MHDSKPAAPSDRIAEHVAIMEPAETVKDLLGEHVPLSLLMDLTEPQGPDSQQILDAEGAPEQAWWDEA</sequence>
<organism evidence="2 3">
    <name type="scientific">Angustibacter luteus</name>
    <dbReference type="NCBI Taxonomy" id="658456"/>
    <lineage>
        <taxon>Bacteria</taxon>
        <taxon>Bacillati</taxon>
        <taxon>Actinomycetota</taxon>
        <taxon>Actinomycetes</taxon>
        <taxon>Kineosporiales</taxon>
        <taxon>Kineosporiaceae</taxon>
    </lineage>
</organism>